<reference evidence="1" key="1">
    <citation type="submission" date="2020-05" db="EMBL/GenBank/DDBJ databases">
        <title>Large-scale comparative analyses of tick genomes elucidate their genetic diversity and vector capacities.</title>
        <authorList>
            <person name="Jia N."/>
            <person name="Wang J."/>
            <person name="Shi W."/>
            <person name="Du L."/>
            <person name="Sun Y."/>
            <person name="Zhan W."/>
            <person name="Jiang J."/>
            <person name="Wang Q."/>
            <person name="Zhang B."/>
            <person name="Ji P."/>
            <person name="Sakyi L.B."/>
            <person name="Cui X."/>
            <person name="Yuan T."/>
            <person name="Jiang B."/>
            <person name="Yang W."/>
            <person name="Lam T.T.-Y."/>
            <person name="Chang Q."/>
            <person name="Ding S."/>
            <person name="Wang X."/>
            <person name="Zhu J."/>
            <person name="Ruan X."/>
            <person name="Zhao L."/>
            <person name="Wei J."/>
            <person name="Que T."/>
            <person name="Du C."/>
            <person name="Cheng J."/>
            <person name="Dai P."/>
            <person name="Han X."/>
            <person name="Huang E."/>
            <person name="Gao Y."/>
            <person name="Liu J."/>
            <person name="Shao H."/>
            <person name="Ye R."/>
            <person name="Li L."/>
            <person name="Wei W."/>
            <person name="Wang X."/>
            <person name="Wang C."/>
            <person name="Yang T."/>
            <person name="Huo Q."/>
            <person name="Li W."/>
            <person name="Guo W."/>
            <person name="Chen H."/>
            <person name="Zhou L."/>
            <person name="Ni X."/>
            <person name="Tian J."/>
            <person name="Zhou Y."/>
            <person name="Sheng Y."/>
            <person name="Liu T."/>
            <person name="Pan Y."/>
            <person name="Xia L."/>
            <person name="Li J."/>
            <person name="Zhao F."/>
            <person name="Cao W."/>
        </authorList>
    </citation>
    <scope>NUCLEOTIDE SEQUENCE</scope>
    <source>
        <strain evidence="1">Dsil-2018</strain>
    </source>
</reference>
<gene>
    <name evidence="1" type="ORF">HPB49_000410</name>
</gene>
<accession>A0ACB8CU62</accession>
<dbReference type="EMBL" id="CM023473">
    <property type="protein sequence ID" value="KAH7952682.1"/>
    <property type="molecule type" value="Genomic_DNA"/>
</dbReference>
<dbReference type="Proteomes" id="UP000821865">
    <property type="component" value="Chromosome 4"/>
</dbReference>
<name>A0ACB8CU62_DERSI</name>
<evidence type="ECO:0000313" key="2">
    <source>
        <dbReference type="Proteomes" id="UP000821865"/>
    </source>
</evidence>
<comment type="caution">
    <text evidence="1">The sequence shown here is derived from an EMBL/GenBank/DDBJ whole genome shotgun (WGS) entry which is preliminary data.</text>
</comment>
<evidence type="ECO:0000313" key="1">
    <source>
        <dbReference type="EMBL" id="KAH7952682.1"/>
    </source>
</evidence>
<protein>
    <submittedName>
        <fullName evidence="1">Uncharacterized protein</fullName>
    </submittedName>
</protein>
<sequence length="712" mass="79789">MRRAFALTTALGALCFLFLSRYTTVLPWLSWWKSVRSEEDEDLEASGYLIRTPECHIPAWDPFDPSVAHLYRKVADFVCPGRPTFLRVRPNAVLVADDALLWRHYKLKRSQVKCTYREVFRNPNAPAHVADDRYNLSAPRQLTFGQPLKVHHAIVNCFHNHQEVLVQHVPLVPVSPELERKLERLQETSENSEAVKLNVLMVGVDSISNLNFERHMPRTKTFLKDVLGAVQLHGYTKIGDNTFPNIVALLTGHFLEYYWNESLSRFTFDGLDFVWKDFAKRGYRSLFAEDAPSIATFNYLKHGFAKPPADYYLRPLCLATENSAVRSKAGRHCWGSKMEMEVVFDYLADFVEACQSRPHFGFAFVARLTHDSLNNAGYADAPSVRLLERLYGSGALKNTLLVFFSDHGLRFGPIRSTFVGKLEERMPIMFLAFPEAFAQQYPAATVATANEHSATHDAVRRARYAAAPGFVLARPSPPDDAWRQPVPRGRNRTVVSVNDPGVINASHALVSAVNSQLEHRAELCSPLALDKVIDATVSQPNDKVLRFVRHYHDVIGRGVQLGKRVTAPLDYMVTVMVKPSNALLEATIRYYEPTEQYVVLGDVSRLNSHCLEQTSIRRNWLDPSCSANKGADRGSAAARLMFDRSAIHPIFSLGVMGSRIKLNVREKAHAGSRSVDVTEEPFSTNADTVTATRAACDVKCVPGAGVSSDSNE</sequence>
<proteinExistence type="predicted"/>
<keyword evidence="2" id="KW-1185">Reference proteome</keyword>
<organism evidence="1 2">
    <name type="scientific">Dermacentor silvarum</name>
    <name type="common">Tick</name>
    <dbReference type="NCBI Taxonomy" id="543639"/>
    <lineage>
        <taxon>Eukaryota</taxon>
        <taxon>Metazoa</taxon>
        <taxon>Ecdysozoa</taxon>
        <taxon>Arthropoda</taxon>
        <taxon>Chelicerata</taxon>
        <taxon>Arachnida</taxon>
        <taxon>Acari</taxon>
        <taxon>Parasitiformes</taxon>
        <taxon>Ixodida</taxon>
        <taxon>Ixodoidea</taxon>
        <taxon>Ixodidae</taxon>
        <taxon>Rhipicephalinae</taxon>
        <taxon>Dermacentor</taxon>
    </lineage>
</organism>